<dbReference type="EMBL" id="JANPWB010000003">
    <property type="protein sequence ID" value="KAJ1200695.1"/>
    <property type="molecule type" value="Genomic_DNA"/>
</dbReference>
<evidence type="ECO:0000313" key="2">
    <source>
        <dbReference type="EMBL" id="KAJ1200695.1"/>
    </source>
</evidence>
<evidence type="ECO:0000313" key="3">
    <source>
        <dbReference type="Proteomes" id="UP001066276"/>
    </source>
</evidence>
<proteinExistence type="predicted"/>
<accession>A0AAV7VJI3</accession>
<protein>
    <submittedName>
        <fullName evidence="2">Uncharacterized protein</fullName>
    </submittedName>
</protein>
<gene>
    <name evidence="2" type="ORF">NDU88_004516</name>
</gene>
<sequence length="237" mass="26134">MVKTKHISSPIKITKILDTDDEANDPDSDADSSDEDIGELFFPPPLKKAKHASGSTVNLDSEGVPMFDPGDIQHPNSTEWLPSDHVADYVTARLGTPLDKQVRAKLKSECPRPALSSKITATPAIDSSLLTFFTRYGKDPCKGVDKAWSTCQDKLLDIVGPLTRIFDMAESAWLDQVAIDPEELSLWAQRAGGFSCEISSKEHLSSTQNQSKVSNLCRKVGKRVLYKELFLNRQATI</sequence>
<keyword evidence="3" id="KW-1185">Reference proteome</keyword>
<reference evidence="2" key="1">
    <citation type="journal article" date="2022" name="bioRxiv">
        <title>Sequencing and chromosome-scale assembly of the giantPleurodeles waltlgenome.</title>
        <authorList>
            <person name="Brown T."/>
            <person name="Elewa A."/>
            <person name="Iarovenko S."/>
            <person name="Subramanian E."/>
            <person name="Araus A.J."/>
            <person name="Petzold A."/>
            <person name="Susuki M."/>
            <person name="Suzuki K.-i.T."/>
            <person name="Hayashi T."/>
            <person name="Toyoda A."/>
            <person name="Oliveira C."/>
            <person name="Osipova E."/>
            <person name="Leigh N.D."/>
            <person name="Simon A."/>
            <person name="Yun M.H."/>
        </authorList>
    </citation>
    <scope>NUCLEOTIDE SEQUENCE</scope>
    <source>
        <strain evidence="2">20211129_DDA</strain>
        <tissue evidence="2">Liver</tissue>
    </source>
</reference>
<feature type="region of interest" description="Disordered" evidence="1">
    <location>
        <begin position="1"/>
        <end position="54"/>
    </location>
</feature>
<comment type="caution">
    <text evidence="2">The sequence shown here is derived from an EMBL/GenBank/DDBJ whole genome shotgun (WGS) entry which is preliminary data.</text>
</comment>
<evidence type="ECO:0000256" key="1">
    <source>
        <dbReference type="SAM" id="MobiDB-lite"/>
    </source>
</evidence>
<organism evidence="2 3">
    <name type="scientific">Pleurodeles waltl</name>
    <name type="common">Iberian ribbed newt</name>
    <dbReference type="NCBI Taxonomy" id="8319"/>
    <lineage>
        <taxon>Eukaryota</taxon>
        <taxon>Metazoa</taxon>
        <taxon>Chordata</taxon>
        <taxon>Craniata</taxon>
        <taxon>Vertebrata</taxon>
        <taxon>Euteleostomi</taxon>
        <taxon>Amphibia</taxon>
        <taxon>Batrachia</taxon>
        <taxon>Caudata</taxon>
        <taxon>Salamandroidea</taxon>
        <taxon>Salamandridae</taxon>
        <taxon>Pleurodelinae</taxon>
        <taxon>Pleurodeles</taxon>
    </lineage>
</organism>
<dbReference type="Proteomes" id="UP001066276">
    <property type="component" value="Chromosome 2_1"/>
</dbReference>
<feature type="compositionally biased region" description="Acidic residues" evidence="1">
    <location>
        <begin position="19"/>
        <end position="38"/>
    </location>
</feature>
<dbReference type="AlphaFoldDB" id="A0AAV7VJI3"/>
<name>A0AAV7VJI3_PLEWA</name>